<name>A0A0L7QL23_9HYME</name>
<organism evidence="1 2">
    <name type="scientific">Habropoda laboriosa</name>
    <dbReference type="NCBI Taxonomy" id="597456"/>
    <lineage>
        <taxon>Eukaryota</taxon>
        <taxon>Metazoa</taxon>
        <taxon>Ecdysozoa</taxon>
        <taxon>Arthropoda</taxon>
        <taxon>Hexapoda</taxon>
        <taxon>Insecta</taxon>
        <taxon>Pterygota</taxon>
        <taxon>Neoptera</taxon>
        <taxon>Endopterygota</taxon>
        <taxon>Hymenoptera</taxon>
        <taxon>Apocrita</taxon>
        <taxon>Aculeata</taxon>
        <taxon>Apoidea</taxon>
        <taxon>Anthophila</taxon>
        <taxon>Apidae</taxon>
        <taxon>Habropoda</taxon>
    </lineage>
</organism>
<dbReference type="EMBL" id="KQ414940">
    <property type="protein sequence ID" value="KOC59231.1"/>
    <property type="molecule type" value="Genomic_DNA"/>
</dbReference>
<dbReference type="Proteomes" id="UP000053825">
    <property type="component" value="Unassembled WGS sequence"/>
</dbReference>
<sequence length="69" mass="8009">MPVVRFLGDEFFSIFVGIHALPSMEFRSKNKCLQTIRNACKYDEKSHEKCSFLPALTRNVEDVDRAKDE</sequence>
<evidence type="ECO:0000313" key="2">
    <source>
        <dbReference type="Proteomes" id="UP000053825"/>
    </source>
</evidence>
<proteinExistence type="predicted"/>
<gene>
    <name evidence="1" type="ORF">WH47_11307</name>
</gene>
<keyword evidence="2" id="KW-1185">Reference proteome</keyword>
<protein>
    <submittedName>
        <fullName evidence="1">Uncharacterized protein</fullName>
    </submittedName>
</protein>
<dbReference type="AlphaFoldDB" id="A0A0L7QL23"/>
<accession>A0A0L7QL23</accession>
<evidence type="ECO:0000313" key="1">
    <source>
        <dbReference type="EMBL" id="KOC59231.1"/>
    </source>
</evidence>
<reference evidence="1 2" key="1">
    <citation type="submission" date="2015-07" db="EMBL/GenBank/DDBJ databases">
        <title>The genome of Habropoda laboriosa.</title>
        <authorList>
            <person name="Pan H."/>
            <person name="Kapheim K."/>
        </authorList>
    </citation>
    <scope>NUCLEOTIDE SEQUENCE [LARGE SCALE GENOMIC DNA]</scope>
    <source>
        <strain evidence="1">0110345459</strain>
    </source>
</reference>